<reference evidence="10" key="1">
    <citation type="submission" date="2017-04" db="EMBL/GenBank/DDBJ databases">
        <authorList>
            <person name="Varghese N."/>
            <person name="Submissions S."/>
        </authorList>
    </citation>
    <scope>NUCLEOTIDE SEQUENCE [LARGE SCALE GENOMIC DNA]</scope>
    <source>
        <strain evidence="10">LMG 29540</strain>
    </source>
</reference>
<dbReference type="AlphaFoldDB" id="A0A1X7J4Z4"/>
<comment type="cofactor">
    <cofactor evidence="1 5">
        <name>FAD</name>
        <dbReference type="ChEBI" id="CHEBI:57692"/>
    </cofactor>
</comment>
<name>A0A1X7J4Z4_9BURK</name>
<comment type="similarity">
    <text evidence="2 6">Belongs to the GMC oxidoreductase family.</text>
</comment>
<dbReference type="PANTHER" id="PTHR11552">
    <property type="entry name" value="GLUCOSE-METHANOL-CHOLINE GMC OXIDOREDUCTASE"/>
    <property type="match status" value="1"/>
</dbReference>
<evidence type="ECO:0000256" key="2">
    <source>
        <dbReference type="ARBA" id="ARBA00010790"/>
    </source>
</evidence>
<feature type="binding site" evidence="5">
    <location>
        <position position="92"/>
    </location>
    <ligand>
        <name>FAD</name>
        <dbReference type="ChEBI" id="CHEBI:57692"/>
    </ligand>
</feature>
<dbReference type="Pfam" id="PF05199">
    <property type="entry name" value="GMC_oxred_C"/>
    <property type="match status" value="1"/>
</dbReference>
<evidence type="ECO:0000256" key="3">
    <source>
        <dbReference type="ARBA" id="ARBA00022630"/>
    </source>
</evidence>
<feature type="domain" description="Glucose-methanol-choline oxidoreductase N-terminal" evidence="8">
    <location>
        <begin position="266"/>
        <end position="280"/>
    </location>
</feature>
<dbReference type="PROSITE" id="PS00624">
    <property type="entry name" value="GMC_OXRED_2"/>
    <property type="match status" value="1"/>
</dbReference>
<keyword evidence="10" id="KW-1185">Reference proteome</keyword>
<dbReference type="InterPro" id="IPR000172">
    <property type="entry name" value="GMC_OxRdtase_N"/>
</dbReference>
<dbReference type="PANTHER" id="PTHR11552:SF147">
    <property type="entry name" value="CHOLINE DEHYDROGENASE, MITOCHONDRIAL"/>
    <property type="match status" value="1"/>
</dbReference>
<evidence type="ECO:0000313" key="10">
    <source>
        <dbReference type="Proteomes" id="UP000193228"/>
    </source>
</evidence>
<dbReference type="SUPFAM" id="SSF54373">
    <property type="entry name" value="FAD-linked reductases, C-terminal domain"/>
    <property type="match status" value="1"/>
</dbReference>
<dbReference type="GO" id="GO:0016614">
    <property type="term" value="F:oxidoreductase activity, acting on CH-OH group of donors"/>
    <property type="evidence" value="ECO:0007669"/>
    <property type="project" value="InterPro"/>
</dbReference>
<organism evidence="9 10">
    <name type="scientific">Paraburkholderia susongensis</name>
    <dbReference type="NCBI Taxonomy" id="1515439"/>
    <lineage>
        <taxon>Bacteria</taxon>
        <taxon>Pseudomonadati</taxon>
        <taxon>Pseudomonadota</taxon>
        <taxon>Betaproteobacteria</taxon>
        <taxon>Burkholderiales</taxon>
        <taxon>Burkholderiaceae</taxon>
        <taxon>Paraburkholderia</taxon>
    </lineage>
</organism>
<dbReference type="SUPFAM" id="SSF51905">
    <property type="entry name" value="FAD/NAD(P)-binding domain"/>
    <property type="match status" value="1"/>
</dbReference>
<keyword evidence="3 6" id="KW-0285">Flavoprotein</keyword>
<accession>A0A1X7J4Z4</accession>
<feature type="binding site" evidence="5">
    <location>
        <begin position="100"/>
        <end position="103"/>
    </location>
    <ligand>
        <name>FAD</name>
        <dbReference type="ChEBI" id="CHEBI:57692"/>
    </ligand>
</feature>
<evidence type="ECO:0000256" key="5">
    <source>
        <dbReference type="PIRSR" id="PIRSR000137-2"/>
    </source>
</evidence>
<dbReference type="InterPro" id="IPR007867">
    <property type="entry name" value="GMC_OxRtase_C"/>
</dbReference>
<gene>
    <name evidence="9" type="ORF">SAMN06265784_102208</name>
</gene>
<sequence>MTWLQNTESETAMYDYVIVGGGAAGCALAARLSEDASSRVLLLEAGPADTDPYIHMPVGFFKMTGGPLTWGYRTVAAAETQRRQIPFAQGRVLGGGGSINAMVYTRGQPADYDGWERDGCTGWGFRDGVLPYLRRMEDNERLCNEYHGIGGPLGVSDLISVNELTKAFVLAGQEAGLPYNSDFNGAQQEGVGVYQVTQRGGRRCSAAVGYLQQARSRSNLTVKTNCLVSSIVIEKGRAVGVEFADQHARSNVVVARAEREVIVTAGAIGSPKLLMLSGIGRAADLERVGVKPVHALDGVGANLQDHFDIDIVYELNGPYSLDKYAKKHMMLLAGLEYKMFNKGPVTSNIAEGGAFWYSSSDVPTPDLQFHFLPGAGVEAGVPPVPSGSGCTLNSYFLRPNSRGSVTLNSADPTDAPVIDPAYIRDPYDLKVAVEGIRQSREIMSQHALSRYIRREHFPGDAVRTQAQYEEYAKQYGRTGYHPVGTCKMGVDEMSVVDPQLRVRGIEGLRVADSSVMPRIVSSNTNAPTLMIAEKASDLIRGRVADQAPVAGQLAAHAGRRMRDSAATVD</sequence>
<dbReference type="Proteomes" id="UP000193228">
    <property type="component" value="Unassembled WGS sequence"/>
</dbReference>
<dbReference type="PIRSF" id="PIRSF000137">
    <property type="entry name" value="Alcohol_oxidase"/>
    <property type="match status" value="1"/>
</dbReference>
<evidence type="ECO:0000256" key="6">
    <source>
        <dbReference type="RuleBase" id="RU003968"/>
    </source>
</evidence>
<protein>
    <submittedName>
        <fullName evidence="9">Choline dehydrogenase</fullName>
    </submittedName>
</protein>
<keyword evidence="4 5" id="KW-0274">FAD</keyword>
<feature type="domain" description="Glucose-methanol-choline oxidoreductase N-terminal" evidence="7">
    <location>
        <begin position="90"/>
        <end position="113"/>
    </location>
</feature>
<evidence type="ECO:0000259" key="8">
    <source>
        <dbReference type="PROSITE" id="PS00624"/>
    </source>
</evidence>
<proteinExistence type="inferred from homology"/>
<dbReference type="Pfam" id="PF00732">
    <property type="entry name" value="GMC_oxred_N"/>
    <property type="match status" value="1"/>
</dbReference>
<dbReference type="InterPro" id="IPR036188">
    <property type="entry name" value="FAD/NAD-bd_sf"/>
</dbReference>
<evidence type="ECO:0000313" key="9">
    <source>
        <dbReference type="EMBL" id="SMG22544.1"/>
    </source>
</evidence>
<evidence type="ECO:0000256" key="4">
    <source>
        <dbReference type="ARBA" id="ARBA00022827"/>
    </source>
</evidence>
<evidence type="ECO:0000259" key="7">
    <source>
        <dbReference type="PROSITE" id="PS00623"/>
    </source>
</evidence>
<dbReference type="EMBL" id="FXAT01000002">
    <property type="protein sequence ID" value="SMG22544.1"/>
    <property type="molecule type" value="Genomic_DNA"/>
</dbReference>
<feature type="binding site" evidence="5">
    <location>
        <position position="228"/>
    </location>
    <ligand>
        <name>FAD</name>
        <dbReference type="ChEBI" id="CHEBI:57692"/>
    </ligand>
</feature>
<dbReference type="Gene3D" id="3.50.50.60">
    <property type="entry name" value="FAD/NAD(P)-binding domain"/>
    <property type="match status" value="1"/>
</dbReference>
<dbReference type="Gene3D" id="3.30.560.10">
    <property type="entry name" value="Glucose Oxidase, domain 3"/>
    <property type="match status" value="1"/>
</dbReference>
<dbReference type="GO" id="GO:0050660">
    <property type="term" value="F:flavin adenine dinucleotide binding"/>
    <property type="evidence" value="ECO:0007669"/>
    <property type="project" value="InterPro"/>
</dbReference>
<dbReference type="PROSITE" id="PS00623">
    <property type="entry name" value="GMC_OXRED_1"/>
    <property type="match status" value="1"/>
</dbReference>
<dbReference type="InterPro" id="IPR012132">
    <property type="entry name" value="GMC_OxRdtase"/>
</dbReference>
<evidence type="ECO:0000256" key="1">
    <source>
        <dbReference type="ARBA" id="ARBA00001974"/>
    </source>
</evidence>
<dbReference type="STRING" id="1515439.SAMN06265784_102208"/>